<dbReference type="Proteomes" id="UP001281410">
    <property type="component" value="Unassembled WGS sequence"/>
</dbReference>
<keyword evidence="3" id="KW-1185">Reference proteome</keyword>
<dbReference type="PANTHER" id="PTHR36707">
    <property type="entry name" value="T20M3.17 PROTEIN"/>
    <property type="match status" value="1"/>
</dbReference>
<feature type="region of interest" description="Disordered" evidence="1">
    <location>
        <begin position="1"/>
        <end position="48"/>
    </location>
</feature>
<feature type="region of interest" description="Disordered" evidence="1">
    <location>
        <begin position="183"/>
        <end position="208"/>
    </location>
</feature>
<proteinExistence type="predicted"/>
<evidence type="ECO:0000256" key="1">
    <source>
        <dbReference type="SAM" id="MobiDB-lite"/>
    </source>
</evidence>
<dbReference type="PANTHER" id="PTHR36707:SF1">
    <property type="entry name" value="T20M3.17 PROTEIN"/>
    <property type="match status" value="1"/>
</dbReference>
<protein>
    <submittedName>
        <fullName evidence="2">Uncharacterized protein</fullName>
    </submittedName>
</protein>
<feature type="compositionally biased region" description="Basic and acidic residues" evidence="1">
    <location>
        <begin position="306"/>
        <end position="315"/>
    </location>
</feature>
<reference evidence="2" key="1">
    <citation type="journal article" date="2023" name="Plant J.">
        <title>Genome sequences and population genomics provide insights into the demographic history, inbreeding, and mutation load of two 'living fossil' tree species of Dipteronia.</title>
        <authorList>
            <person name="Feng Y."/>
            <person name="Comes H.P."/>
            <person name="Chen J."/>
            <person name="Zhu S."/>
            <person name="Lu R."/>
            <person name="Zhang X."/>
            <person name="Li P."/>
            <person name="Qiu J."/>
            <person name="Olsen K.M."/>
            <person name="Qiu Y."/>
        </authorList>
    </citation>
    <scope>NUCLEOTIDE SEQUENCE</scope>
    <source>
        <strain evidence="2">NBL</strain>
    </source>
</reference>
<sequence>MGFTGGNSSPDAVKRIVSSSSMKKKKNSFDQRDCEYPRVKPTGAGNDSVRHHIKKMDPICKTRKESSISHQLAVDEDVDLEQLDTDSCLDDRECMWLSSDCSSPTSFFEEHRPSGPFHLVADDCLISRLSTLADSYLRLDKGSTPFNNCSFSDYMKETSLAPETTSPDSKQILVEALKEKRSGATLPLNSPGNDAVDSSVTSPDSANSSCGKRFEDFQSCDESLTPTRIDFDSCYRISSDTEGKGYLNLDEDSLVNLDGEDSRWISDTDSEWDNFSFGFPSPSYRSSCDSEAKSSNFSASPAFEVEHGKLQHDSSSEPASEATNMKDSNEDEPLFWPFGREHDWSSEEAWKCFSMSPRKCLIIVKTLERTSMRSIGSQLHKSGSAASKILELKQSNNNNKGVKKISPVPSRLRNSKKSSMKVVPLEMEDDVIEMKDGKFPSPKSFCMDGSFPKDDFALNKQHPMEIFLGLGEFDGHEGVDSNLNEDVFFL</sequence>
<dbReference type="EMBL" id="JANJYJ010000006">
    <property type="protein sequence ID" value="KAK3204465.1"/>
    <property type="molecule type" value="Genomic_DNA"/>
</dbReference>
<accession>A0AAE0A5F4</accession>
<feature type="compositionally biased region" description="Polar residues" evidence="1">
    <location>
        <begin position="316"/>
        <end position="326"/>
    </location>
</feature>
<evidence type="ECO:0000313" key="2">
    <source>
        <dbReference type="EMBL" id="KAK3204465.1"/>
    </source>
</evidence>
<name>A0AAE0A5F4_9ROSI</name>
<organism evidence="2 3">
    <name type="scientific">Dipteronia sinensis</name>
    <dbReference type="NCBI Taxonomy" id="43782"/>
    <lineage>
        <taxon>Eukaryota</taxon>
        <taxon>Viridiplantae</taxon>
        <taxon>Streptophyta</taxon>
        <taxon>Embryophyta</taxon>
        <taxon>Tracheophyta</taxon>
        <taxon>Spermatophyta</taxon>
        <taxon>Magnoliopsida</taxon>
        <taxon>eudicotyledons</taxon>
        <taxon>Gunneridae</taxon>
        <taxon>Pentapetalae</taxon>
        <taxon>rosids</taxon>
        <taxon>malvids</taxon>
        <taxon>Sapindales</taxon>
        <taxon>Sapindaceae</taxon>
        <taxon>Hippocastanoideae</taxon>
        <taxon>Acereae</taxon>
        <taxon>Dipteronia</taxon>
    </lineage>
</organism>
<comment type="caution">
    <text evidence="2">The sequence shown here is derived from an EMBL/GenBank/DDBJ whole genome shotgun (WGS) entry which is preliminary data.</text>
</comment>
<feature type="compositionally biased region" description="Polar residues" evidence="1">
    <location>
        <begin position="1"/>
        <end position="10"/>
    </location>
</feature>
<feature type="compositionally biased region" description="Polar residues" evidence="1">
    <location>
        <begin position="187"/>
        <end position="208"/>
    </location>
</feature>
<dbReference type="AlphaFoldDB" id="A0AAE0A5F4"/>
<feature type="region of interest" description="Disordered" evidence="1">
    <location>
        <begin position="398"/>
        <end position="419"/>
    </location>
</feature>
<gene>
    <name evidence="2" type="ORF">Dsin_018511</name>
</gene>
<feature type="compositionally biased region" description="Basic and acidic residues" evidence="1">
    <location>
        <begin position="27"/>
        <end position="38"/>
    </location>
</feature>
<evidence type="ECO:0000313" key="3">
    <source>
        <dbReference type="Proteomes" id="UP001281410"/>
    </source>
</evidence>
<feature type="region of interest" description="Disordered" evidence="1">
    <location>
        <begin position="306"/>
        <end position="330"/>
    </location>
</feature>